<feature type="transmembrane region" description="Helical" evidence="1">
    <location>
        <begin position="150"/>
        <end position="174"/>
    </location>
</feature>
<accession>A0A916YS36</accession>
<evidence type="ECO:0000259" key="2">
    <source>
        <dbReference type="Pfam" id="PF13386"/>
    </source>
</evidence>
<gene>
    <name evidence="3" type="ORF">GCM10011514_23580</name>
</gene>
<proteinExistence type="predicted"/>
<feature type="transmembrane region" description="Helical" evidence="1">
    <location>
        <begin position="186"/>
        <end position="211"/>
    </location>
</feature>
<sequence>MGFIGSLHCVGMCGPIAMILPADTSKRWKFIMGRVLYNGGRIMTYAVLGLLVGFIGESTTYFVSQKSLSILLGGLILVGVFLPKSWQQKISLNSYVFKFTNYIKASLSKLFKKHSLATQFSFGILNGFLPCGLVYAALSGAFLTEALTDGMLFMFLFGIGTLPMMLGVSLGATWLRKTFGAKLPKLIPITYSLIGLWLIFRGLIISFPHIIKQNIDLSNIPFCH</sequence>
<dbReference type="InterPro" id="IPR039447">
    <property type="entry name" value="UreH-like_TM_dom"/>
</dbReference>
<keyword evidence="4" id="KW-1185">Reference proteome</keyword>
<dbReference type="PANTHER" id="PTHR42208:SF1">
    <property type="entry name" value="HEAVY METAL TRANSPORTER"/>
    <property type="match status" value="1"/>
</dbReference>
<dbReference type="PANTHER" id="PTHR42208">
    <property type="entry name" value="HEAVY METAL TRANSPORTER-RELATED"/>
    <property type="match status" value="1"/>
</dbReference>
<dbReference type="Pfam" id="PF13386">
    <property type="entry name" value="DsbD_2"/>
    <property type="match status" value="1"/>
</dbReference>
<dbReference type="EMBL" id="BMKK01000004">
    <property type="protein sequence ID" value="GGD58880.1"/>
    <property type="molecule type" value="Genomic_DNA"/>
</dbReference>
<comment type="caution">
    <text evidence="3">The sequence shown here is derived from an EMBL/GenBank/DDBJ whole genome shotgun (WGS) entry which is preliminary data.</text>
</comment>
<feature type="transmembrane region" description="Helical" evidence="1">
    <location>
        <begin position="35"/>
        <end position="55"/>
    </location>
</feature>
<name>A0A916YS36_9BACT</name>
<evidence type="ECO:0000313" key="3">
    <source>
        <dbReference type="EMBL" id="GGD58880.1"/>
    </source>
</evidence>
<dbReference type="AlphaFoldDB" id="A0A916YS36"/>
<evidence type="ECO:0000313" key="4">
    <source>
        <dbReference type="Proteomes" id="UP000609064"/>
    </source>
</evidence>
<keyword evidence="1" id="KW-1133">Transmembrane helix</keyword>
<reference evidence="3" key="2">
    <citation type="submission" date="2020-09" db="EMBL/GenBank/DDBJ databases">
        <authorList>
            <person name="Sun Q."/>
            <person name="Zhou Y."/>
        </authorList>
    </citation>
    <scope>NUCLEOTIDE SEQUENCE</scope>
    <source>
        <strain evidence="3">CGMCC 1.15958</strain>
    </source>
</reference>
<protein>
    <submittedName>
        <fullName evidence="3">Membrane protein</fullName>
    </submittedName>
</protein>
<dbReference type="Proteomes" id="UP000609064">
    <property type="component" value="Unassembled WGS sequence"/>
</dbReference>
<keyword evidence="1" id="KW-0472">Membrane</keyword>
<reference evidence="3" key="1">
    <citation type="journal article" date="2014" name="Int. J. Syst. Evol. Microbiol.">
        <title>Complete genome sequence of Corynebacterium casei LMG S-19264T (=DSM 44701T), isolated from a smear-ripened cheese.</title>
        <authorList>
            <consortium name="US DOE Joint Genome Institute (JGI-PGF)"/>
            <person name="Walter F."/>
            <person name="Albersmeier A."/>
            <person name="Kalinowski J."/>
            <person name="Ruckert C."/>
        </authorList>
    </citation>
    <scope>NUCLEOTIDE SEQUENCE</scope>
    <source>
        <strain evidence="3">CGMCC 1.15958</strain>
    </source>
</reference>
<feature type="domain" description="Urease accessory protein UreH-like transmembrane" evidence="2">
    <location>
        <begin position="1"/>
        <end position="197"/>
    </location>
</feature>
<evidence type="ECO:0000256" key="1">
    <source>
        <dbReference type="SAM" id="Phobius"/>
    </source>
</evidence>
<organism evidence="3 4">
    <name type="scientific">Emticicia aquatilis</name>
    <dbReference type="NCBI Taxonomy" id="1537369"/>
    <lineage>
        <taxon>Bacteria</taxon>
        <taxon>Pseudomonadati</taxon>
        <taxon>Bacteroidota</taxon>
        <taxon>Cytophagia</taxon>
        <taxon>Cytophagales</taxon>
        <taxon>Leadbetterellaceae</taxon>
        <taxon>Emticicia</taxon>
    </lineage>
</organism>
<keyword evidence="1" id="KW-0812">Transmembrane</keyword>
<feature type="transmembrane region" description="Helical" evidence="1">
    <location>
        <begin position="61"/>
        <end position="82"/>
    </location>
</feature>
<feature type="transmembrane region" description="Helical" evidence="1">
    <location>
        <begin position="116"/>
        <end position="138"/>
    </location>
</feature>